<dbReference type="EMBL" id="JALJOQ010000057">
    <property type="protein sequence ID" value="KAK9803742.1"/>
    <property type="molecule type" value="Genomic_DNA"/>
</dbReference>
<gene>
    <name evidence="3" type="ORF">WJX73_010127</name>
</gene>
<dbReference type="SUPFAM" id="SSF53335">
    <property type="entry name" value="S-adenosyl-L-methionine-dependent methyltransferases"/>
    <property type="match status" value="1"/>
</dbReference>
<reference evidence="3 4" key="1">
    <citation type="journal article" date="2024" name="Nat. Commun.">
        <title>Phylogenomics reveals the evolutionary origins of lichenization in chlorophyte algae.</title>
        <authorList>
            <person name="Puginier C."/>
            <person name="Libourel C."/>
            <person name="Otte J."/>
            <person name="Skaloud P."/>
            <person name="Haon M."/>
            <person name="Grisel S."/>
            <person name="Petersen M."/>
            <person name="Berrin J.G."/>
            <person name="Delaux P.M."/>
            <person name="Dal Grande F."/>
            <person name="Keller J."/>
        </authorList>
    </citation>
    <scope>NUCLEOTIDE SEQUENCE [LARGE SCALE GENOMIC DNA]</scope>
    <source>
        <strain evidence="3 4">SAG 2036</strain>
    </source>
</reference>
<feature type="domain" description="Methyltransferase" evidence="2">
    <location>
        <begin position="202"/>
        <end position="240"/>
    </location>
</feature>
<evidence type="ECO:0000259" key="2">
    <source>
        <dbReference type="Pfam" id="PF13649"/>
    </source>
</evidence>
<dbReference type="Gene3D" id="3.40.50.150">
    <property type="entry name" value="Vaccinia Virus protein VP39"/>
    <property type="match status" value="2"/>
</dbReference>
<evidence type="ECO:0000313" key="3">
    <source>
        <dbReference type="EMBL" id="KAK9803742.1"/>
    </source>
</evidence>
<dbReference type="Proteomes" id="UP001465755">
    <property type="component" value="Unassembled WGS sequence"/>
</dbReference>
<dbReference type="AlphaFoldDB" id="A0AAW1P6W9"/>
<evidence type="ECO:0000256" key="1">
    <source>
        <dbReference type="SAM" id="MobiDB-lite"/>
    </source>
</evidence>
<dbReference type="InterPro" id="IPR041698">
    <property type="entry name" value="Methyltransf_25"/>
</dbReference>
<dbReference type="Pfam" id="PF13649">
    <property type="entry name" value="Methyltransf_25"/>
    <property type="match status" value="1"/>
</dbReference>
<dbReference type="CDD" id="cd02440">
    <property type="entry name" value="AdoMet_MTases"/>
    <property type="match status" value="1"/>
</dbReference>
<proteinExistence type="predicted"/>
<feature type="compositionally biased region" description="Polar residues" evidence="1">
    <location>
        <begin position="7"/>
        <end position="17"/>
    </location>
</feature>
<name>A0AAW1P6W9_9CHLO</name>
<feature type="region of interest" description="Disordered" evidence="1">
    <location>
        <begin position="1"/>
        <end position="23"/>
    </location>
</feature>
<dbReference type="PANTHER" id="PTHR42912:SF68">
    <property type="entry name" value="METHYLTRANSFERASE TYPE 11 DOMAIN-CONTAINING PROTEIN"/>
    <property type="match status" value="1"/>
</dbReference>
<feature type="region of interest" description="Disordered" evidence="1">
    <location>
        <begin position="317"/>
        <end position="336"/>
    </location>
</feature>
<organism evidence="3 4">
    <name type="scientific">Symbiochloris irregularis</name>
    <dbReference type="NCBI Taxonomy" id="706552"/>
    <lineage>
        <taxon>Eukaryota</taxon>
        <taxon>Viridiplantae</taxon>
        <taxon>Chlorophyta</taxon>
        <taxon>core chlorophytes</taxon>
        <taxon>Trebouxiophyceae</taxon>
        <taxon>Trebouxiales</taxon>
        <taxon>Trebouxiaceae</taxon>
        <taxon>Symbiochloris</taxon>
    </lineage>
</organism>
<dbReference type="PANTHER" id="PTHR42912">
    <property type="entry name" value="METHYLTRANSFERASE"/>
    <property type="match status" value="1"/>
</dbReference>
<accession>A0AAW1P6W9</accession>
<dbReference type="GO" id="GO:0008168">
    <property type="term" value="F:methyltransferase activity"/>
    <property type="evidence" value="ECO:0007669"/>
    <property type="project" value="TreeGrafter"/>
</dbReference>
<protein>
    <recommendedName>
        <fullName evidence="2">Methyltransferase domain-containing protein</fullName>
    </recommendedName>
</protein>
<comment type="caution">
    <text evidence="3">The sequence shown here is derived from an EMBL/GenBank/DDBJ whole genome shotgun (WGS) entry which is preliminary data.</text>
</comment>
<dbReference type="InterPro" id="IPR029063">
    <property type="entry name" value="SAM-dependent_MTases_sf"/>
</dbReference>
<keyword evidence="4" id="KW-1185">Reference proteome</keyword>
<dbReference type="InterPro" id="IPR050508">
    <property type="entry name" value="Methyltransf_Superfamily"/>
</dbReference>
<sequence length="336" mass="36817">MPVYSTLPHTCQGTKPSATPAPARLASHASRHRRALDRRCQPCAAQTQTAALPSDPTQALPPAEAFKLKVVEALFRIQPIFQLAANNARKKVFKRAESIGVDMNGQIEALKAIPWNDRLQQVTDPAVQPPSYYTQPFHAYPQGNLCWDAAQQVEAASQAVHANVFDHEGKKLDARGDARLRASYSEHMLQMIPETAGEMRRIVDLGCGTGLSALELLRVFPEAQVTGVDLSPHFLAVGQHLHGTVQSATRAILAEAFRLLRPNGILAMMEMDPSSPSWQRVFKNPIALAAFKSTEPWLLEYVSLDLPQALQQAGFSVQGTSRSTPRHKTVVAQKPA</sequence>
<evidence type="ECO:0000313" key="4">
    <source>
        <dbReference type="Proteomes" id="UP001465755"/>
    </source>
</evidence>